<keyword evidence="2" id="KW-1185">Reference proteome</keyword>
<comment type="caution">
    <text evidence="1">The sequence shown here is derived from an EMBL/GenBank/DDBJ whole genome shotgun (WGS) entry which is preliminary data.</text>
</comment>
<dbReference type="InterPro" id="IPR036412">
    <property type="entry name" value="HAD-like_sf"/>
</dbReference>
<dbReference type="PANTHER" id="PTHR47829">
    <property type="entry name" value="HYDROLASE, PUTATIVE (AFU_ORTHOLOGUE AFUA_1G12880)-RELATED"/>
    <property type="match status" value="1"/>
</dbReference>
<dbReference type="AlphaFoldDB" id="A0A7K7Y052"/>
<evidence type="ECO:0000313" key="2">
    <source>
        <dbReference type="Proteomes" id="UP000586926"/>
    </source>
</evidence>
<protein>
    <submittedName>
        <fullName evidence="1">HYES hydrolase</fullName>
    </submittedName>
</protein>
<evidence type="ECO:0000313" key="1">
    <source>
        <dbReference type="EMBL" id="NXA71223.1"/>
    </source>
</evidence>
<dbReference type="PANTHER" id="PTHR47829:SF1">
    <property type="entry name" value="HAD FAMILY PHOSPHATASE"/>
    <property type="match status" value="1"/>
</dbReference>
<keyword evidence="1" id="KW-0378">Hydrolase</keyword>
<feature type="non-terminal residue" evidence="1">
    <location>
        <position position="64"/>
    </location>
</feature>
<dbReference type="Proteomes" id="UP000586926">
    <property type="component" value="Unassembled WGS sequence"/>
</dbReference>
<feature type="non-terminal residue" evidence="1">
    <location>
        <position position="1"/>
    </location>
</feature>
<dbReference type="EMBL" id="VZTA01035502">
    <property type="protein sequence ID" value="NXA71223.1"/>
    <property type="molecule type" value="Genomic_DNA"/>
</dbReference>
<proteinExistence type="predicted"/>
<gene>
    <name evidence="1" type="primary">Ephx2</name>
    <name evidence="1" type="ORF">MOHOCH_R12830</name>
</gene>
<dbReference type="InterPro" id="IPR023214">
    <property type="entry name" value="HAD_sf"/>
</dbReference>
<accession>A0A7K7Y052</accession>
<organism evidence="1 2">
    <name type="scientific">Mohoua ochrocephala</name>
    <dbReference type="NCBI Taxonomy" id="874463"/>
    <lineage>
        <taxon>Eukaryota</taxon>
        <taxon>Metazoa</taxon>
        <taxon>Chordata</taxon>
        <taxon>Craniata</taxon>
        <taxon>Vertebrata</taxon>
        <taxon>Euteleostomi</taxon>
        <taxon>Archelosauria</taxon>
        <taxon>Archosauria</taxon>
        <taxon>Dinosauria</taxon>
        <taxon>Saurischia</taxon>
        <taxon>Theropoda</taxon>
        <taxon>Coelurosauria</taxon>
        <taxon>Aves</taxon>
        <taxon>Neognathae</taxon>
        <taxon>Neoaves</taxon>
        <taxon>Telluraves</taxon>
        <taxon>Australaves</taxon>
        <taxon>Passeriformes</taxon>
        <taxon>Meliphagoidea</taxon>
        <taxon>Acanthizidae</taxon>
        <taxon>Mohoua</taxon>
    </lineage>
</organism>
<dbReference type="InterPro" id="IPR052898">
    <property type="entry name" value="ACAD10-like"/>
</dbReference>
<dbReference type="Gene3D" id="3.40.50.1000">
    <property type="entry name" value="HAD superfamily/HAD-like"/>
    <property type="match status" value="1"/>
</dbReference>
<reference evidence="1 2" key="1">
    <citation type="submission" date="2019-09" db="EMBL/GenBank/DDBJ databases">
        <title>Bird 10,000 Genomes (B10K) Project - Family phase.</title>
        <authorList>
            <person name="Zhang G."/>
        </authorList>
    </citation>
    <scope>NUCLEOTIDE SEQUENCE [LARGE SCALE GENOMIC DNA]</scope>
    <source>
        <strain evidence="1">B10K-DU-030-22</strain>
        <tissue evidence="1">Blood</tissue>
    </source>
</reference>
<sequence>FQTCVLTNSWLDDGDGRSRTAALLERLRSRFHLVLESCRVGMAKPQPGIYSHALGALRARPQEV</sequence>
<name>A0A7K7Y052_9PASS</name>
<dbReference type="GO" id="GO:0016787">
    <property type="term" value="F:hydrolase activity"/>
    <property type="evidence" value="ECO:0007669"/>
    <property type="project" value="UniProtKB-KW"/>
</dbReference>
<dbReference type="SUPFAM" id="SSF56784">
    <property type="entry name" value="HAD-like"/>
    <property type="match status" value="1"/>
</dbReference>